<protein>
    <submittedName>
        <fullName evidence="1">Uncharacterized protein</fullName>
    </submittedName>
</protein>
<organism evidence="1 2">
    <name type="scientific">Heyndrickxia coagulans</name>
    <name type="common">Weizmannia coagulans</name>
    <dbReference type="NCBI Taxonomy" id="1398"/>
    <lineage>
        <taxon>Bacteria</taxon>
        <taxon>Bacillati</taxon>
        <taxon>Bacillota</taxon>
        <taxon>Bacilli</taxon>
        <taxon>Bacillales</taxon>
        <taxon>Bacillaceae</taxon>
        <taxon>Heyndrickxia</taxon>
    </lineage>
</organism>
<evidence type="ECO:0000313" key="1">
    <source>
        <dbReference type="EMBL" id="AJO21134.1"/>
    </source>
</evidence>
<keyword evidence="2" id="KW-1185">Reference proteome</keyword>
<accession>A0AAN0WAI8</accession>
<dbReference type="EMBL" id="CP010525">
    <property type="protein sequence ID" value="AJO21134.1"/>
    <property type="molecule type" value="Genomic_DNA"/>
</dbReference>
<dbReference type="Proteomes" id="UP000032024">
    <property type="component" value="Chromosome"/>
</dbReference>
<proteinExistence type="predicted"/>
<dbReference type="AlphaFoldDB" id="A0AAN0WAI8"/>
<name>A0AAN0WAI8_HEYCO</name>
<gene>
    <name evidence="1" type="ORF">SB48_HM08orf00520</name>
</gene>
<reference evidence="2" key="1">
    <citation type="submission" date="2015-01" db="EMBL/GenBank/DDBJ databases">
        <title>Comparative genome analysis of Bacillus coagulans HM-08, Clostridium butyricum HM-68, Bacillus subtilis HM-66 and Bacillus paralicheniformis BL-09.</title>
        <authorList>
            <person name="Zhang H."/>
        </authorList>
    </citation>
    <scope>NUCLEOTIDE SEQUENCE [LARGE SCALE GENOMIC DNA]</scope>
    <source>
        <strain evidence="2">HM-08</strain>
    </source>
</reference>
<evidence type="ECO:0000313" key="2">
    <source>
        <dbReference type="Proteomes" id="UP000032024"/>
    </source>
</evidence>
<sequence length="40" mass="4672">MLLVQYRNPQNMEAYFEGAFCKTRKSKPGLGKFVLPFFDV</sequence>